<comment type="caution">
    <text evidence="3">The sequence shown here is derived from an EMBL/GenBank/DDBJ whole genome shotgun (WGS) entry which is preliminary data.</text>
</comment>
<dbReference type="Gene3D" id="3.90.1310.10">
    <property type="entry name" value="Penicillin-binding protein 2a (Domain 2)"/>
    <property type="match status" value="1"/>
</dbReference>
<accession>A0A371NYG0</accession>
<gene>
    <name evidence="3" type="ORF">DY023_00400</name>
</gene>
<feature type="domain" description="Penicillin-binding protein transpeptidase" evidence="1">
    <location>
        <begin position="156"/>
        <end position="480"/>
    </location>
</feature>
<dbReference type="EMBL" id="QUAB01000008">
    <property type="protein sequence ID" value="REJ08735.1"/>
    <property type="molecule type" value="Genomic_DNA"/>
</dbReference>
<name>A0A371NYG0_9MICO</name>
<dbReference type="Pfam" id="PF00905">
    <property type="entry name" value="Transpeptidase"/>
    <property type="match status" value="1"/>
</dbReference>
<dbReference type="InterPro" id="IPR050515">
    <property type="entry name" value="Beta-lactam/transpept"/>
</dbReference>
<evidence type="ECO:0000313" key="3">
    <source>
        <dbReference type="EMBL" id="REJ08735.1"/>
    </source>
</evidence>
<dbReference type="Gene3D" id="3.40.710.10">
    <property type="entry name" value="DD-peptidase/beta-lactamase superfamily"/>
    <property type="match status" value="1"/>
</dbReference>
<dbReference type="GO" id="GO:0008658">
    <property type="term" value="F:penicillin binding"/>
    <property type="evidence" value="ECO:0007669"/>
    <property type="project" value="InterPro"/>
</dbReference>
<dbReference type="RefSeq" id="WP_116240369.1">
    <property type="nucleotide sequence ID" value="NZ_QUAB01000008.1"/>
</dbReference>
<evidence type="ECO:0000259" key="2">
    <source>
        <dbReference type="Pfam" id="PF21922"/>
    </source>
</evidence>
<proteinExistence type="predicted"/>
<protein>
    <submittedName>
        <fullName evidence="3">Penicillin-binding protein 2</fullName>
    </submittedName>
</protein>
<reference evidence="3 4" key="1">
    <citation type="submission" date="2018-08" db="EMBL/GenBank/DDBJ databases">
        <title>Isolation, diversity and antifungal activity of Actinobacteria from cow dung.</title>
        <authorList>
            <person name="Ling L."/>
        </authorList>
    </citation>
    <scope>NUCLEOTIDE SEQUENCE [LARGE SCALE GENOMIC DNA]</scope>
    <source>
        <strain evidence="3 4">NEAU-LLE</strain>
    </source>
</reference>
<dbReference type="InterPro" id="IPR054120">
    <property type="entry name" value="PBPA_dimer"/>
</dbReference>
<organism evidence="3 4">
    <name type="scientific">Microbacterium bovistercoris</name>
    <dbReference type="NCBI Taxonomy" id="2293570"/>
    <lineage>
        <taxon>Bacteria</taxon>
        <taxon>Bacillati</taxon>
        <taxon>Actinomycetota</taxon>
        <taxon>Actinomycetes</taxon>
        <taxon>Micrococcales</taxon>
        <taxon>Microbacteriaceae</taxon>
        <taxon>Microbacterium</taxon>
    </lineage>
</organism>
<sequence length="485" mass="50636">MTKELRRLAIVMLAMFLALFVATSWIQVVEADTLAQNPENTRTRLDSYQIQRGAIIAGGEAIASSTPVDDRYQYQRVYKDAPMWAPVTGYFNPALGSATGIEKALNTELSGTGSSAFFAEVERIFSGQPQQGFSVELSLDPVVQKAAWDAMGDLQGAVVAIEPKTGRVLAMVSTPSFDTNTLAVHDADAANAAYDALDDDPQNPMYNRGIGGTLNPPGSTFKVVVAAAAVNGGDYTMQSTFPNPARYTLPGTETVISNAWGGTCGPGATVTLAEAIRLSCNIPMAELAVELGDKRIREAAEAFGFNSAFETPLKSTPSSYPSGLDDAQTALTGFGQGQVTATPLQMAMVSAGLGNGGVVMNPRMVDAVIGDDFAVHREYDDTEYGQAVDKDTAAAVTAAMVASVRDGAARNARIDGVDVAGKTGTAENGPKRPYTLWFTGFAPAENPEVAVAVVVEDGGGKGQSGSGDAIAAPIAKKVIEAVLGR</sequence>
<feature type="domain" description="Penicillin binding protein A dimerisation" evidence="2">
    <location>
        <begin position="52"/>
        <end position="135"/>
    </location>
</feature>
<dbReference type="AlphaFoldDB" id="A0A371NYG0"/>
<dbReference type="PANTHER" id="PTHR30627:SF24">
    <property type="entry name" value="PENICILLIN-BINDING PROTEIN 4B"/>
    <property type="match status" value="1"/>
</dbReference>
<dbReference type="GO" id="GO:0071972">
    <property type="term" value="F:peptidoglycan L,D-transpeptidase activity"/>
    <property type="evidence" value="ECO:0007669"/>
    <property type="project" value="TreeGrafter"/>
</dbReference>
<dbReference type="Proteomes" id="UP000262172">
    <property type="component" value="Unassembled WGS sequence"/>
</dbReference>
<dbReference type="OrthoDB" id="9766847at2"/>
<dbReference type="SUPFAM" id="SSF56601">
    <property type="entry name" value="beta-lactamase/transpeptidase-like"/>
    <property type="match status" value="1"/>
</dbReference>
<dbReference type="GO" id="GO:0005886">
    <property type="term" value="C:plasma membrane"/>
    <property type="evidence" value="ECO:0007669"/>
    <property type="project" value="TreeGrafter"/>
</dbReference>
<dbReference type="InterPro" id="IPR001460">
    <property type="entry name" value="PCN-bd_Tpept"/>
</dbReference>
<dbReference type="GO" id="GO:0071555">
    <property type="term" value="P:cell wall organization"/>
    <property type="evidence" value="ECO:0007669"/>
    <property type="project" value="TreeGrafter"/>
</dbReference>
<dbReference type="InterPro" id="IPR012338">
    <property type="entry name" value="Beta-lactam/transpept-like"/>
</dbReference>
<dbReference type="Pfam" id="PF21922">
    <property type="entry name" value="PBP_dimer_2"/>
    <property type="match status" value="1"/>
</dbReference>
<evidence type="ECO:0000313" key="4">
    <source>
        <dbReference type="Proteomes" id="UP000262172"/>
    </source>
</evidence>
<evidence type="ECO:0000259" key="1">
    <source>
        <dbReference type="Pfam" id="PF00905"/>
    </source>
</evidence>
<keyword evidence="4" id="KW-1185">Reference proteome</keyword>
<dbReference type="PANTHER" id="PTHR30627">
    <property type="entry name" value="PEPTIDOGLYCAN D,D-TRANSPEPTIDASE"/>
    <property type="match status" value="1"/>
</dbReference>